<dbReference type="InterPro" id="IPR041720">
    <property type="entry name" value="FbaB-like"/>
</dbReference>
<dbReference type="EMBL" id="FOTC01000002">
    <property type="protein sequence ID" value="SFL14807.1"/>
    <property type="molecule type" value="Genomic_DNA"/>
</dbReference>
<dbReference type="Pfam" id="PF01791">
    <property type="entry name" value="DeoC"/>
    <property type="match status" value="1"/>
</dbReference>
<feature type="active site" description="Schiff-base intermediate with dihydroxyacetone-P" evidence="3">
    <location>
        <position position="189"/>
    </location>
</feature>
<comment type="similarity">
    <text evidence="1">Belongs to the DeoC/FbaB aldolase family.</text>
</comment>
<dbReference type="STRING" id="553466.SAMN04487950_2723"/>
<dbReference type="PANTHER" id="PTHR47916:SF1">
    <property type="entry name" value="3-HYDROXY-5-PHOSPHONOOXYPENTANE-2,4-DIONE THIOLASE"/>
    <property type="match status" value="1"/>
</dbReference>
<proteinExistence type="inferred from homology"/>
<accession>A0A1I4FD52</accession>
<dbReference type="GO" id="GO:0004332">
    <property type="term" value="F:fructose-bisphosphate aldolase activity"/>
    <property type="evidence" value="ECO:0007669"/>
    <property type="project" value="UniProtKB-EC"/>
</dbReference>
<dbReference type="PIRSF" id="PIRSF038992">
    <property type="entry name" value="Aldolase_Ia"/>
    <property type="match status" value="1"/>
</dbReference>
<dbReference type="AlphaFoldDB" id="A0A1I4FD52"/>
<dbReference type="SMART" id="SM01133">
    <property type="entry name" value="DeoC"/>
    <property type="match status" value="1"/>
</dbReference>
<dbReference type="SUPFAM" id="SSF51569">
    <property type="entry name" value="Aldolase"/>
    <property type="match status" value="1"/>
</dbReference>
<dbReference type="Proteomes" id="UP000199607">
    <property type="component" value="Unassembled WGS sequence"/>
</dbReference>
<reference evidence="5" key="1">
    <citation type="submission" date="2016-10" db="EMBL/GenBank/DDBJ databases">
        <authorList>
            <person name="Varghese N."/>
            <person name="Submissions S."/>
        </authorList>
    </citation>
    <scope>NUCLEOTIDE SEQUENCE [LARGE SCALE GENOMIC DNA]</scope>
    <source>
        <strain evidence="5">CGMCC 1.7738</strain>
    </source>
</reference>
<dbReference type="PANTHER" id="PTHR47916">
    <property type="entry name" value="FRUCTOSE-BISPHOSPHATE ALDOLASE CLASS 1"/>
    <property type="match status" value="1"/>
</dbReference>
<dbReference type="InterPro" id="IPR002915">
    <property type="entry name" value="DeoC/FbaB/LacD_aldolase"/>
</dbReference>
<evidence type="ECO:0000256" key="3">
    <source>
        <dbReference type="PIRSR" id="PIRSR038992-1"/>
    </source>
</evidence>
<evidence type="ECO:0000256" key="2">
    <source>
        <dbReference type="ARBA" id="ARBA00013068"/>
    </source>
</evidence>
<evidence type="ECO:0000256" key="1">
    <source>
        <dbReference type="ARBA" id="ARBA00008116"/>
    </source>
</evidence>
<organism evidence="4 5">
    <name type="scientific">Halogranum rubrum</name>
    <dbReference type="NCBI Taxonomy" id="553466"/>
    <lineage>
        <taxon>Archaea</taxon>
        <taxon>Methanobacteriati</taxon>
        <taxon>Methanobacteriota</taxon>
        <taxon>Stenosarchaea group</taxon>
        <taxon>Halobacteria</taxon>
        <taxon>Halobacteriales</taxon>
        <taxon>Haloferacaceae</taxon>
    </lineage>
</organism>
<gene>
    <name evidence="4" type="ORF">SAMN04487950_2723</name>
</gene>
<feature type="active site" description="Proton donor" evidence="3">
    <location>
        <position position="158"/>
    </location>
</feature>
<keyword evidence="5" id="KW-1185">Reference proteome</keyword>
<protein>
    <recommendedName>
        <fullName evidence="2">fructose-bisphosphate aldolase</fullName>
        <ecNumber evidence="2">4.1.2.13</ecNumber>
    </recommendedName>
</protein>
<dbReference type="Gene3D" id="3.20.20.70">
    <property type="entry name" value="Aldolase class I"/>
    <property type="match status" value="1"/>
</dbReference>
<evidence type="ECO:0000313" key="5">
    <source>
        <dbReference type="Proteomes" id="UP000199607"/>
    </source>
</evidence>
<sequence length="282" mass="30288">MIFILCYRILYQMIPLADDAITRDEKALILAYDHGLEHGPVDFADVPASADPETVFDVATHDAVTAFAVQKGLAEAYYPSYEDDVTLLAKLNGTSNLWMGEPDSAVNWSVENAADLGADAIGFTLYGGANNEVEMAEEFRDAQEAARDHDMGVVMWSYPRGQGLKNDTSGSTIAYAARLGLELGADITKIKYPGSADAMKWACDVSGKTKVVMSGGSKTSDREFLETVETAMDAGASGLAVGRNVFQREDPTALLDALEQVIFQEKTTDEALAATSAETTSN</sequence>
<evidence type="ECO:0000313" key="4">
    <source>
        <dbReference type="EMBL" id="SFL14807.1"/>
    </source>
</evidence>
<dbReference type="CDD" id="cd00958">
    <property type="entry name" value="DhnA"/>
    <property type="match status" value="1"/>
</dbReference>
<dbReference type="InterPro" id="IPR050456">
    <property type="entry name" value="DeoC/FbaB_aldolase"/>
</dbReference>
<name>A0A1I4FD52_9EURY</name>
<dbReference type="InterPro" id="IPR013785">
    <property type="entry name" value="Aldolase_TIM"/>
</dbReference>
<dbReference type="EC" id="4.1.2.13" evidence="2"/>